<keyword evidence="2" id="KW-0812">Transmembrane</keyword>
<reference evidence="3 4" key="1">
    <citation type="submission" date="2016-11" db="EMBL/GenBank/DDBJ databases">
        <authorList>
            <person name="Jaros S."/>
            <person name="Januszkiewicz K."/>
            <person name="Wedrychowicz H."/>
        </authorList>
    </citation>
    <scope>NUCLEOTIDE SEQUENCE [LARGE SCALE GENOMIC DNA]</scope>
    <source>
        <strain evidence="3 4">DSM 24787</strain>
    </source>
</reference>
<dbReference type="Proteomes" id="UP000185003">
    <property type="component" value="Unassembled WGS sequence"/>
</dbReference>
<evidence type="ECO:0000313" key="4">
    <source>
        <dbReference type="Proteomes" id="UP000185003"/>
    </source>
</evidence>
<dbReference type="AlphaFoldDB" id="A0A1N6EE65"/>
<name>A0A1N6EE65_9BACT</name>
<evidence type="ECO:0000313" key="3">
    <source>
        <dbReference type="EMBL" id="SIN81310.1"/>
    </source>
</evidence>
<keyword evidence="4" id="KW-1185">Reference proteome</keyword>
<dbReference type="STRING" id="536979.SAMN04488055_1528"/>
<keyword evidence="2" id="KW-1133">Transmembrane helix</keyword>
<gene>
    <name evidence="3" type="ORF">SAMN04488055_1528</name>
</gene>
<evidence type="ECO:0000256" key="1">
    <source>
        <dbReference type="SAM" id="MobiDB-lite"/>
    </source>
</evidence>
<feature type="compositionally biased region" description="Polar residues" evidence="1">
    <location>
        <begin position="30"/>
        <end position="39"/>
    </location>
</feature>
<feature type="region of interest" description="Disordered" evidence="1">
    <location>
        <begin position="27"/>
        <end position="49"/>
    </location>
</feature>
<feature type="transmembrane region" description="Helical" evidence="2">
    <location>
        <begin position="6"/>
        <end position="25"/>
    </location>
</feature>
<sequence>MSIYVFYFFAVIIGLWAYRLAAYFFGGNPNPKTSRNSQARSEKRRVARY</sequence>
<dbReference type="EMBL" id="FSRA01000001">
    <property type="protein sequence ID" value="SIN81310.1"/>
    <property type="molecule type" value="Genomic_DNA"/>
</dbReference>
<proteinExistence type="predicted"/>
<organism evidence="3 4">
    <name type="scientific">Chitinophaga niabensis</name>
    <dbReference type="NCBI Taxonomy" id="536979"/>
    <lineage>
        <taxon>Bacteria</taxon>
        <taxon>Pseudomonadati</taxon>
        <taxon>Bacteroidota</taxon>
        <taxon>Chitinophagia</taxon>
        <taxon>Chitinophagales</taxon>
        <taxon>Chitinophagaceae</taxon>
        <taxon>Chitinophaga</taxon>
    </lineage>
</organism>
<evidence type="ECO:0000256" key="2">
    <source>
        <dbReference type="SAM" id="Phobius"/>
    </source>
</evidence>
<dbReference type="RefSeq" id="WP_159442233.1">
    <property type="nucleotide sequence ID" value="NZ_FSRA01000001.1"/>
</dbReference>
<accession>A0A1N6EE65</accession>
<protein>
    <submittedName>
        <fullName evidence="3">Uncharacterized protein</fullName>
    </submittedName>
</protein>
<keyword evidence="2" id="KW-0472">Membrane</keyword>